<evidence type="ECO:0008006" key="4">
    <source>
        <dbReference type="Google" id="ProtNLM"/>
    </source>
</evidence>
<organism evidence="2 3">
    <name type="scientific">Staphylococcus massiliensis S46</name>
    <dbReference type="NCBI Taxonomy" id="1229783"/>
    <lineage>
        <taxon>Bacteria</taxon>
        <taxon>Bacillati</taxon>
        <taxon>Bacillota</taxon>
        <taxon>Bacilli</taxon>
        <taxon>Bacillales</taxon>
        <taxon>Staphylococcaceae</taxon>
        <taxon>Staphylococcus</taxon>
    </lineage>
</organism>
<feature type="transmembrane region" description="Helical" evidence="1">
    <location>
        <begin position="187"/>
        <end position="208"/>
    </location>
</feature>
<evidence type="ECO:0000313" key="2">
    <source>
        <dbReference type="EMBL" id="EKU45601.1"/>
    </source>
</evidence>
<keyword evidence="1" id="KW-0812">Transmembrane</keyword>
<comment type="caution">
    <text evidence="2">The sequence shown here is derived from an EMBL/GenBank/DDBJ whole genome shotgun (WGS) entry which is preliminary data.</text>
</comment>
<dbReference type="PATRIC" id="fig|1229783.3.peg.2183"/>
<keyword evidence="3" id="KW-1185">Reference proteome</keyword>
<reference evidence="2 3" key="1">
    <citation type="journal article" date="2013" name="Genome Announc.">
        <title>Genome Sequence of Staphylococcus massiliensis Strain S46, Isolated from the Surface of Healthy Human Skin.</title>
        <authorList>
            <person name="Srivastav R."/>
            <person name="Singh A."/>
            <person name="Jangir P.K."/>
            <person name="Kumari C."/>
            <person name="Muduli S."/>
            <person name="Sharma R."/>
        </authorList>
    </citation>
    <scope>NUCLEOTIDE SEQUENCE [LARGE SCALE GENOMIC DNA]</scope>
    <source>
        <strain evidence="2 3">S46</strain>
    </source>
</reference>
<keyword evidence="1" id="KW-1133">Transmembrane helix</keyword>
<feature type="transmembrane region" description="Helical" evidence="1">
    <location>
        <begin position="14"/>
        <end position="32"/>
    </location>
</feature>
<dbReference type="EMBL" id="AMSQ01000027">
    <property type="protein sequence ID" value="EKU45601.1"/>
    <property type="molecule type" value="Genomic_DNA"/>
</dbReference>
<dbReference type="eggNOG" id="ENOG503053D">
    <property type="taxonomic scope" value="Bacteria"/>
</dbReference>
<evidence type="ECO:0000313" key="3">
    <source>
        <dbReference type="Proteomes" id="UP000009885"/>
    </source>
</evidence>
<gene>
    <name evidence="2" type="ORF">C273_11006</name>
</gene>
<feature type="transmembrane region" description="Helical" evidence="1">
    <location>
        <begin position="154"/>
        <end position="175"/>
    </location>
</feature>
<dbReference type="OrthoDB" id="2407769at2"/>
<feature type="transmembrane region" description="Helical" evidence="1">
    <location>
        <begin position="84"/>
        <end position="106"/>
    </location>
</feature>
<sequence>MKALLYRNFELRKWSLLLYTMLLLFFPIYYLFFKSTFIIKMIISGLLVLIALLHSGQSFVTLSNLGKRGALTFYQSLPVSRRDLINANFLTTIILILYAAVVLMLYNNYNVNLSFVTVNQVKVDGPMMFIFSNMVTLIFVFNKFGEEKTLSIPYILFIIIVNFILPLVALIVLFICERMLNWHFIHIPTVLWSAFILSIIAMVITYVVQIVRTK</sequence>
<dbReference type="InterPro" id="IPR025699">
    <property type="entry name" value="ABC2_memb-like"/>
</dbReference>
<name>K9AHL0_9STAP</name>
<evidence type="ECO:0000256" key="1">
    <source>
        <dbReference type="SAM" id="Phobius"/>
    </source>
</evidence>
<accession>K9AHL0</accession>
<dbReference type="NCBIfam" id="NF047560">
    <property type="entry name" value="PSM_export_PmtB"/>
    <property type="match status" value="1"/>
</dbReference>
<protein>
    <recommendedName>
        <fullName evidence="4">ABC transporter permease</fullName>
    </recommendedName>
</protein>
<keyword evidence="1" id="KW-0472">Membrane</keyword>
<feature type="transmembrane region" description="Helical" evidence="1">
    <location>
        <begin position="126"/>
        <end position="142"/>
    </location>
</feature>
<dbReference type="STRING" id="1229783.C273_11006"/>
<feature type="transmembrane region" description="Helical" evidence="1">
    <location>
        <begin position="38"/>
        <end position="63"/>
    </location>
</feature>
<dbReference type="Pfam" id="PF13346">
    <property type="entry name" value="ABC2_membrane_5"/>
    <property type="match status" value="1"/>
</dbReference>
<dbReference type="Proteomes" id="UP000009885">
    <property type="component" value="Unassembled WGS sequence"/>
</dbReference>
<dbReference type="AlphaFoldDB" id="K9AHL0"/>
<proteinExistence type="predicted"/>